<protein>
    <recommendedName>
        <fullName evidence="19">Dynein axonemal heavy chain 3</fullName>
    </recommendedName>
</protein>
<dbReference type="InterPro" id="IPR026983">
    <property type="entry name" value="DHC"/>
</dbReference>
<dbReference type="Pfam" id="PF18198">
    <property type="entry name" value="AAA_lid_11"/>
    <property type="match status" value="1"/>
</dbReference>
<keyword evidence="7" id="KW-0243">Dynein</keyword>
<evidence type="ECO:0000256" key="1">
    <source>
        <dbReference type="ARBA" id="ARBA00004430"/>
    </source>
</evidence>
<feature type="domain" description="Dynein heavy chain C-terminal" evidence="16">
    <location>
        <begin position="499"/>
        <end position="797"/>
    </location>
</feature>
<dbReference type="Pfam" id="PF03028">
    <property type="entry name" value="Dynein_heavy"/>
    <property type="match status" value="1"/>
</dbReference>
<dbReference type="Gene3D" id="3.40.50.300">
    <property type="entry name" value="P-loop containing nucleotide triphosphate hydrolases"/>
    <property type="match status" value="1"/>
</dbReference>
<proteinExistence type="inferred from homology"/>
<dbReference type="GO" id="GO:0007018">
    <property type="term" value="P:microtubule-based movement"/>
    <property type="evidence" value="ECO:0007669"/>
    <property type="project" value="InterPro"/>
</dbReference>
<dbReference type="Ensembl" id="ENSCLMT00005044784.1">
    <property type="protein sequence ID" value="ENSCLMP00005043241.1"/>
    <property type="gene ID" value="ENSCLMG00005020080.1"/>
</dbReference>
<dbReference type="InterPro" id="IPR041658">
    <property type="entry name" value="AAA_lid_11"/>
</dbReference>
<feature type="signal peptide" evidence="13">
    <location>
        <begin position="1"/>
        <end position="23"/>
    </location>
</feature>
<dbReference type="GO" id="GO:0008569">
    <property type="term" value="F:minus-end-directed microtubule motor activity"/>
    <property type="evidence" value="ECO:0007669"/>
    <property type="project" value="InterPro"/>
</dbReference>
<keyword evidence="6" id="KW-0067">ATP-binding</keyword>
<dbReference type="FunFam" id="3.10.490.20:FF:000001">
    <property type="entry name" value="dynein heavy chain 7, axonemal"/>
    <property type="match status" value="1"/>
</dbReference>
<evidence type="ECO:0000256" key="5">
    <source>
        <dbReference type="ARBA" id="ARBA00022741"/>
    </source>
</evidence>
<sequence length="801" mass="91231">MYQYSLTWFIYLYLYSIAQSLKSDDIEERINNIVEHITLSIYKNVCRSLFEKDKLLFSLLLTVGIMQGKGRVDDQVWRFLLTGGIALDNPYPNPAPEWLSDKSWSEIVRASKLPNLDGFFDHVQKNVSKWKELYDSGKPHKDQLPDRWSGLGGIDRMVVIRCFRPDKMVPAVQDFIVDNMGQAYIEPPTFDLAGSYSDSNCCSPLIFVLSPGSDPTAGLLKFADDREMGGSKTQTISLGQGQGPLAAQMIDKAIKEGTWVVLQNCHLATSWMPALERICEETITPENTHPSFRLWLTSYPSDKFPVSILQNGLKMTNEPPKGIRANLLRSYLSHPISDPAFFGSSKKQVIWQKFLFGLTFFHALVQERRNFGPLGWNIPYEFNESDLRISMRQIQMFLDEYEEVPLEALTYLTGECNYGGRVTDDKDRRLLMSLLSIFFNHCENSSTSLIILPDKEICFLKKYCLFFQTYVNYTRSLPICADPCVFGLHSNADITKDNQETNQLLDGVLLTLPRQTGGGAKSPQEVVDELAEDILSKLPADFDIQIVLEKYPVTYEESMNTVLRQEIIRFNRLTHVVRVSLVNLRKALKGQIVMSTELENVFNSMLVGKVPAVWAAKSYPSLKPLGSYVTDLLTRLQFLQDWIDNGPSTVFWLSGFYFTQSFLTGVAQNFARKYTIPIDYIGFEFEAQETHMDEKPEDGAYVKGLFMEGARWDRENMVIGESFPKILFDSLPIIKLKPGEMSKFQHENLYVCPVYKTSARRGTLSTTGHSTNYVMSIELPSDKPQKHWVNRGVACLCQLDD</sequence>
<keyword evidence="18" id="KW-1185">Reference proteome</keyword>
<dbReference type="InterPro" id="IPR027417">
    <property type="entry name" value="P-loop_NTPase"/>
</dbReference>
<feature type="chain" id="PRO_5034192129" description="Dynein axonemal heavy chain 3" evidence="13">
    <location>
        <begin position="24"/>
        <end position="801"/>
    </location>
</feature>
<keyword evidence="13" id="KW-0732">Signal</keyword>
<dbReference type="InterPro" id="IPR004273">
    <property type="entry name" value="Dynein_heavy_D6_P-loop"/>
</dbReference>
<dbReference type="Gene3D" id="3.10.490.20">
    <property type="match status" value="1"/>
</dbReference>
<dbReference type="Gene3D" id="1.10.8.720">
    <property type="entry name" value="Region D6 of dynein motor"/>
    <property type="match status" value="1"/>
</dbReference>
<dbReference type="GeneTree" id="ENSGT00940000154959"/>
<dbReference type="FunFam" id="1.10.8.1220:FF:000001">
    <property type="entry name" value="Dynein axonemal heavy chain 5"/>
    <property type="match status" value="1"/>
</dbReference>
<keyword evidence="5" id="KW-0547">Nucleotide-binding</keyword>
<dbReference type="FunFam" id="1.20.1270.280:FF:000001">
    <property type="entry name" value="dynein heavy chain 7, axonemal"/>
    <property type="match status" value="1"/>
</dbReference>
<dbReference type="FunFam" id="3.40.50.300:FF:000362">
    <property type="entry name" value="Dynein, axonemal, heavy chain 6"/>
    <property type="match status" value="1"/>
</dbReference>
<keyword evidence="3" id="KW-0963">Cytoplasm</keyword>
<evidence type="ECO:0000256" key="4">
    <source>
        <dbReference type="ARBA" id="ARBA00022701"/>
    </source>
</evidence>
<organism evidence="17 18">
    <name type="scientific">Cyclopterus lumpus</name>
    <name type="common">Lumpsucker</name>
    <dbReference type="NCBI Taxonomy" id="8103"/>
    <lineage>
        <taxon>Eukaryota</taxon>
        <taxon>Metazoa</taxon>
        <taxon>Chordata</taxon>
        <taxon>Craniata</taxon>
        <taxon>Vertebrata</taxon>
        <taxon>Euteleostomi</taxon>
        <taxon>Actinopterygii</taxon>
        <taxon>Neopterygii</taxon>
        <taxon>Teleostei</taxon>
        <taxon>Neoteleostei</taxon>
        <taxon>Acanthomorphata</taxon>
        <taxon>Eupercaria</taxon>
        <taxon>Perciformes</taxon>
        <taxon>Cottioidei</taxon>
        <taxon>Cottales</taxon>
        <taxon>Cyclopteridae</taxon>
        <taxon>Cyclopterus</taxon>
    </lineage>
</organism>
<evidence type="ECO:0000256" key="9">
    <source>
        <dbReference type="ARBA" id="ARBA00023069"/>
    </source>
</evidence>
<evidence type="ECO:0000256" key="6">
    <source>
        <dbReference type="ARBA" id="ARBA00022840"/>
    </source>
</evidence>
<keyword evidence="8" id="KW-0175">Coiled coil</keyword>
<evidence type="ECO:0000259" key="15">
    <source>
        <dbReference type="Pfam" id="PF18198"/>
    </source>
</evidence>
<evidence type="ECO:0000256" key="3">
    <source>
        <dbReference type="ARBA" id="ARBA00022490"/>
    </source>
</evidence>
<feature type="domain" description="Dynein heavy chain AAA lid" evidence="15">
    <location>
        <begin position="351"/>
        <end position="492"/>
    </location>
</feature>
<evidence type="ECO:0000313" key="18">
    <source>
        <dbReference type="Proteomes" id="UP000694565"/>
    </source>
</evidence>
<evidence type="ECO:0000256" key="11">
    <source>
        <dbReference type="ARBA" id="ARBA00023212"/>
    </source>
</evidence>
<comment type="subcellular location">
    <subcellularLocation>
        <location evidence="1">Cytoplasm</location>
        <location evidence="1">Cytoskeleton</location>
        <location evidence="1">Cilium axoneme</location>
    </subcellularLocation>
</comment>
<comment type="similarity">
    <text evidence="2">Belongs to the dynein heavy chain family.</text>
</comment>
<dbReference type="GO" id="GO:0005874">
    <property type="term" value="C:microtubule"/>
    <property type="evidence" value="ECO:0007669"/>
    <property type="project" value="UniProtKB-KW"/>
</dbReference>
<dbReference type="InterPro" id="IPR043160">
    <property type="entry name" value="Dynein_C_barrel"/>
</dbReference>
<evidence type="ECO:0000259" key="16">
    <source>
        <dbReference type="Pfam" id="PF18199"/>
    </source>
</evidence>
<reference evidence="17" key="1">
    <citation type="submission" date="2025-08" db="UniProtKB">
        <authorList>
            <consortium name="Ensembl"/>
        </authorList>
    </citation>
    <scope>IDENTIFICATION</scope>
</reference>
<evidence type="ECO:0000256" key="2">
    <source>
        <dbReference type="ARBA" id="ARBA00008887"/>
    </source>
</evidence>
<evidence type="ECO:0000256" key="12">
    <source>
        <dbReference type="ARBA" id="ARBA00023273"/>
    </source>
</evidence>
<dbReference type="Gene3D" id="1.10.8.1220">
    <property type="match status" value="1"/>
</dbReference>
<dbReference type="FunFam" id="1.10.8.720:FF:000001">
    <property type="entry name" value="dynein heavy chain 7, axonemal"/>
    <property type="match status" value="1"/>
</dbReference>
<feature type="domain" description="Dynein heavy chain region D6 P-loop" evidence="14">
    <location>
        <begin position="201"/>
        <end position="316"/>
    </location>
</feature>
<keyword evidence="4" id="KW-0493">Microtubule</keyword>
<evidence type="ECO:0000256" key="13">
    <source>
        <dbReference type="SAM" id="SignalP"/>
    </source>
</evidence>
<keyword evidence="11" id="KW-0206">Cytoskeleton</keyword>
<accession>A0A8C3AKJ7</accession>
<dbReference type="AlphaFoldDB" id="A0A8C3AKJ7"/>
<evidence type="ECO:0000259" key="14">
    <source>
        <dbReference type="Pfam" id="PF03028"/>
    </source>
</evidence>
<evidence type="ECO:0000256" key="7">
    <source>
        <dbReference type="ARBA" id="ARBA00023017"/>
    </source>
</evidence>
<dbReference type="PANTHER" id="PTHR22878">
    <property type="entry name" value="DYNEIN HEAVY CHAIN 6, AXONEMAL-LIKE-RELATED"/>
    <property type="match status" value="1"/>
</dbReference>
<evidence type="ECO:0000256" key="8">
    <source>
        <dbReference type="ARBA" id="ARBA00023054"/>
    </source>
</evidence>
<reference evidence="17" key="2">
    <citation type="submission" date="2025-09" db="UniProtKB">
        <authorList>
            <consortium name="Ensembl"/>
        </authorList>
    </citation>
    <scope>IDENTIFICATION</scope>
</reference>
<dbReference type="Pfam" id="PF18199">
    <property type="entry name" value="Dynein_C"/>
    <property type="match status" value="1"/>
</dbReference>
<evidence type="ECO:0000256" key="10">
    <source>
        <dbReference type="ARBA" id="ARBA00023175"/>
    </source>
</evidence>
<evidence type="ECO:0000313" key="17">
    <source>
        <dbReference type="Ensembl" id="ENSCLMP00005043241.1"/>
    </source>
</evidence>
<evidence type="ECO:0008006" key="19">
    <source>
        <dbReference type="Google" id="ProtNLM"/>
    </source>
</evidence>
<keyword evidence="10" id="KW-0505">Motor protein</keyword>
<dbReference type="GO" id="GO:0051959">
    <property type="term" value="F:dynein light intermediate chain binding"/>
    <property type="evidence" value="ECO:0007669"/>
    <property type="project" value="InterPro"/>
</dbReference>
<dbReference type="GO" id="GO:0045505">
    <property type="term" value="F:dynein intermediate chain binding"/>
    <property type="evidence" value="ECO:0007669"/>
    <property type="project" value="InterPro"/>
</dbReference>
<dbReference type="GO" id="GO:0030286">
    <property type="term" value="C:dynein complex"/>
    <property type="evidence" value="ECO:0007669"/>
    <property type="project" value="UniProtKB-KW"/>
</dbReference>
<dbReference type="PANTHER" id="PTHR22878:SF71">
    <property type="entry name" value="DYNEIN, AXONEMAL, HEAVY CHAIN 3"/>
    <property type="match status" value="1"/>
</dbReference>
<dbReference type="Gene3D" id="1.20.1270.280">
    <property type="match status" value="1"/>
</dbReference>
<dbReference type="Proteomes" id="UP000694565">
    <property type="component" value="Unplaced"/>
</dbReference>
<dbReference type="GO" id="GO:0005524">
    <property type="term" value="F:ATP binding"/>
    <property type="evidence" value="ECO:0007669"/>
    <property type="project" value="UniProtKB-KW"/>
</dbReference>
<keyword evidence="9" id="KW-0969">Cilium</keyword>
<name>A0A8C3AKJ7_CYCLU</name>
<dbReference type="InterPro" id="IPR041228">
    <property type="entry name" value="Dynein_C"/>
</dbReference>
<keyword evidence="12" id="KW-0966">Cell projection</keyword>
<dbReference type="GO" id="GO:0005930">
    <property type="term" value="C:axoneme"/>
    <property type="evidence" value="ECO:0007669"/>
    <property type="project" value="UniProtKB-SubCell"/>
</dbReference>
<dbReference type="InterPro" id="IPR042219">
    <property type="entry name" value="AAA_lid_11_sf"/>
</dbReference>